<dbReference type="AlphaFoldDB" id="A0AAN5IG31"/>
<reference evidence="2" key="1">
    <citation type="submission" date="2022-10" db="EMBL/GenBank/DDBJ databases">
        <title>Genome assembly of Pristionchus species.</title>
        <authorList>
            <person name="Yoshida K."/>
            <person name="Sommer R.J."/>
        </authorList>
    </citation>
    <scope>NUCLEOTIDE SEQUENCE [LARGE SCALE GENOMIC DNA]</scope>
    <source>
        <strain evidence="2">RS5460</strain>
    </source>
</reference>
<comment type="caution">
    <text evidence="1">The sequence shown here is derived from an EMBL/GenBank/DDBJ whole genome shotgun (WGS) entry which is preliminary data.</text>
</comment>
<accession>A0AAN5IG31</accession>
<name>A0AAN5IG31_9BILA</name>
<sequence>SHLLSLLSLLPRDDWLPGRMACYFAELPRDLLFPKTSIFHCDNDLIRFDSLLEEKSHLYGCVNPIDLLILRGNGQSIDWSNNDEVQRVYSQH</sequence>
<evidence type="ECO:0000313" key="2">
    <source>
        <dbReference type="Proteomes" id="UP001328107"/>
    </source>
</evidence>
<proteinExistence type="predicted"/>
<keyword evidence="2" id="KW-1185">Reference proteome</keyword>
<evidence type="ECO:0000313" key="1">
    <source>
        <dbReference type="EMBL" id="GMR63030.1"/>
    </source>
</evidence>
<dbReference type="Proteomes" id="UP001328107">
    <property type="component" value="Unassembled WGS sequence"/>
</dbReference>
<feature type="non-terminal residue" evidence="1">
    <location>
        <position position="1"/>
    </location>
</feature>
<organism evidence="1 2">
    <name type="scientific">Pristionchus mayeri</name>
    <dbReference type="NCBI Taxonomy" id="1317129"/>
    <lineage>
        <taxon>Eukaryota</taxon>
        <taxon>Metazoa</taxon>
        <taxon>Ecdysozoa</taxon>
        <taxon>Nematoda</taxon>
        <taxon>Chromadorea</taxon>
        <taxon>Rhabditida</taxon>
        <taxon>Rhabditina</taxon>
        <taxon>Diplogasteromorpha</taxon>
        <taxon>Diplogasteroidea</taxon>
        <taxon>Neodiplogasteridae</taxon>
        <taxon>Pristionchus</taxon>
    </lineage>
</organism>
<dbReference type="EMBL" id="BTRK01000006">
    <property type="protein sequence ID" value="GMR63030.1"/>
    <property type="molecule type" value="Genomic_DNA"/>
</dbReference>
<gene>
    <name evidence="1" type="ORF">PMAYCL1PPCAC_33225</name>
</gene>
<protein>
    <submittedName>
        <fullName evidence="1">Uncharacterized protein</fullName>
    </submittedName>
</protein>
<feature type="non-terminal residue" evidence="1">
    <location>
        <position position="92"/>
    </location>
</feature>